<dbReference type="RefSeq" id="WP_379765480.1">
    <property type="nucleotide sequence ID" value="NZ_JBHSXI010000004.1"/>
</dbReference>
<dbReference type="Pfam" id="PF22763">
    <property type="entry name" value="NrS1-1_pol-like_HBD"/>
    <property type="match status" value="1"/>
</dbReference>
<proteinExistence type="predicted"/>
<name>A0ABD5UGA6_9EURY</name>
<reference evidence="3 4" key="1">
    <citation type="journal article" date="2019" name="Int. J. Syst. Evol. Microbiol.">
        <title>The Global Catalogue of Microorganisms (GCM) 10K type strain sequencing project: providing services to taxonomists for standard genome sequencing and annotation.</title>
        <authorList>
            <consortium name="The Broad Institute Genomics Platform"/>
            <consortium name="The Broad Institute Genome Sequencing Center for Infectious Disease"/>
            <person name="Wu L."/>
            <person name="Ma J."/>
        </authorList>
    </citation>
    <scope>NUCLEOTIDE SEQUENCE [LARGE SCALE GENOMIC DNA]</scope>
    <source>
        <strain evidence="3 4">Y73</strain>
    </source>
</reference>
<keyword evidence="4" id="KW-1185">Reference proteome</keyword>
<accession>A0ABD5UGA6</accession>
<sequence length="98" mass="10885">MDAANTECAVGEAEGTGKGFSGLDADLLERARDVKSGERFYQLFDRGDTSSYRSHSEARMALLYDLAFWTGGDPKRMDRLFRESGLYPHQGNRENGSA</sequence>
<comment type="caution">
    <text evidence="3">The sequence shown here is derived from an EMBL/GenBank/DDBJ whole genome shotgun (WGS) entry which is preliminary data.</text>
</comment>
<feature type="region of interest" description="Disordered" evidence="1">
    <location>
        <begin position="1"/>
        <end position="22"/>
    </location>
</feature>
<dbReference type="Proteomes" id="UP001596333">
    <property type="component" value="Unassembled WGS sequence"/>
</dbReference>
<evidence type="ECO:0000259" key="2">
    <source>
        <dbReference type="Pfam" id="PF22763"/>
    </source>
</evidence>
<organism evidence="3 4">
    <name type="scientific">Halorubrum trueperi</name>
    <dbReference type="NCBI Taxonomy" id="2004704"/>
    <lineage>
        <taxon>Archaea</taxon>
        <taxon>Methanobacteriati</taxon>
        <taxon>Methanobacteriota</taxon>
        <taxon>Stenosarchaea group</taxon>
        <taxon>Halobacteria</taxon>
        <taxon>Halobacteriales</taxon>
        <taxon>Haloferacaceae</taxon>
        <taxon>Halorubrum</taxon>
    </lineage>
</organism>
<gene>
    <name evidence="3" type="ORF">ACFQEY_05325</name>
</gene>
<feature type="domain" description="NrS-1 polymerase-like HBD" evidence="2">
    <location>
        <begin position="55"/>
        <end position="89"/>
    </location>
</feature>
<evidence type="ECO:0000313" key="4">
    <source>
        <dbReference type="Proteomes" id="UP001596333"/>
    </source>
</evidence>
<dbReference type="InterPro" id="IPR054468">
    <property type="entry name" value="NrSPol-like_HBD"/>
</dbReference>
<protein>
    <recommendedName>
        <fullName evidence="2">NrS-1 polymerase-like HBD domain-containing protein</fullName>
    </recommendedName>
</protein>
<dbReference type="AlphaFoldDB" id="A0ABD5UGA6"/>
<dbReference type="EMBL" id="JBHSXI010000004">
    <property type="protein sequence ID" value="MFC6888464.1"/>
    <property type="molecule type" value="Genomic_DNA"/>
</dbReference>
<evidence type="ECO:0000256" key="1">
    <source>
        <dbReference type="SAM" id="MobiDB-lite"/>
    </source>
</evidence>
<evidence type="ECO:0000313" key="3">
    <source>
        <dbReference type="EMBL" id="MFC6888464.1"/>
    </source>
</evidence>